<dbReference type="OrthoDB" id="10252009at2759"/>
<evidence type="ECO:0000256" key="1">
    <source>
        <dbReference type="ARBA" id="ARBA00008601"/>
    </source>
</evidence>
<evidence type="ECO:0000259" key="5">
    <source>
        <dbReference type="PROSITE" id="PS50054"/>
    </source>
</evidence>
<keyword evidence="4" id="KW-0904">Protein phosphatase</keyword>
<dbReference type="Gene3D" id="3.90.190.10">
    <property type="entry name" value="Protein tyrosine phosphatase superfamily"/>
    <property type="match status" value="1"/>
</dbReference>
<dbReference type="InterPro" id="IPR000387">
    <property type="entry name" value="Tyr_Pase_dom"/>
</dbReference>
<dbReference type="PROSITE" id="PS50054">
    <property type="entry name" value="TYR_PHOSPHATASE_DUAL"/>
    <property type="match status" value="1"/>
</dbReference>
<dbReference type="InterPro" id="IPR029021">
    <property type="entry name" value="Prot-tyrosine_phosphatase-like"/>
</dbReference>
<keyword evidence="10" id="KW-1185">Reference proteome</keyword>
<dbReference type="CDD" id="cd14518">
    <property type="entry name" value="DSP_fungal_YVH1"/>
    <property type="match status" value="1"/>
</dbReference>
<dbReference type="InterPro" id="IPR020422">
    <property type="entry name" value="TYR_PHOSPHATASE_DUAL_dom"/>
</dbReference>
<dbReference type="InterPro" id="IPR016130">
    <property type="entry name" value="Tyr_Pase_AS"/>
</dbReference>
<organism evidence="7 9">
    <name type="scientific">Cercospora beticola</name>
    <name type="common">Sugarbeet leaf spot fungus</name>
    <dbReference type="NCBI Taxonomy" id="122368"/>
    <lineage>
        <taxon>Eukaryota</taxon>
        <taxon>Fungi</taxon>
        <taxon>Dikarya</taxon>
        <taxon>Ascomycota</taxon>
        <taxon>Pezizomycotina</taxon>
        <taxon>Dothideomycetes</taxon>
        <taxon>Dothideomycetidae</taxon>
        <taxon>Mycosphaerellales</taxon>
        <taxon>Mycosphaerellaceae</taxon>
        <taxon>Cercospora</taxon>
    </lineage>
</organism>
<dbReference type="GO" id="GO:0004725">
    <property type="term" value="F:protein tyrosine phosphatase activity"/>
    <property type="evidence" value="ECO:0007669"/>
    <property type="project" value="UniProtKB-EC"/>
</dbReference>
<dbReference type="InterPro" id="IPR000340">
    <property type="entry name" value="Dual-sp_phosphatase_cat-dom"/>
</dbReference>
<dbReference type="PROSITE" id="PS50056">
    <property type="entry name" value="TYR_PHOSPHATASE_2"/>
    <property type="match status" value="1"/>
</dbReference>
<feature type="domain" description="Tyrosine-protein phosphatase" evidence="5">
    <location>
        <begin position="7"/>
        <end position="151"/>
    </location>
</feature>
<feature type="domain" description="Tyrosine specific protein phosphatases" evidence="6">
    <location>
        <begin position="68"/>
        <end position="129"/>
    </location>
</feature>
<reference evidence="7 9" key="1">
    <citation type="submission" date="2015-10" db="EMBL/GenBank/DDBJ databases">
        <title>The cercosporin biosynthetic gene cluster was horizontally transferred to several fungal lineages and shown to be expanded in Cercospora beticola based on microsynteny with recipient genomes.</title>
        <authorList>
            <person name="De Jonge R."/>
            <person name="Ebert M.K."/>
            <person name="Suttle J.C."/>
            <person name="Jurick Ii W.M."/>
            <person name="Secor G.A."/>
            <person name="Thomma B.P."/>
            <person name="Van De Peer Y."/>
            <person name="Bolton M.D."/>
        </authorList>
    </citation>
    <scope>NUCLEOTIDE SEQUENCE [LARGE SCALE GENOMIC DNA]</scope>
    <source>
        <strain evidence="7 9">09-40</strain>
    </source>
</reference>
<protein>
    <recommendedName>
        <fullName evidence="2">protein-tyrosine-phosphatase</fullName>
        <ecNumber evidence="2">3.1.3.48</ecNumber>
    </recommendedName>
</protein>
<dbReference type="GO" id="GO:0008138">
    <property type="term" value="F:protein tyrosine/serine/threonine phosphatase activity"/>
    <property type="evidence" value="ECO:0007669"/>
    <property type="project" value="TreeGrafter"/>
</dbReference>
<dbReference type="AlphaFoldDB" id="A0A2G5I4D4"/>
<accession>A0A2G5I4D4</accession>
<dbReference type="Pfam" id="PF00782">
    <property type="entry name" value="DSPc"/>
    <property type="match status" value="1"/>
</dbReference>
<gene>
    <name evidence="7" type="ORF">CB0940_02439</name>
    <name evidence="8" type="ORF">RHO25_004191</name>
</gene>
<evidence type="ECO:0000313" key="9">
    <source>
        <dbReference type="Proteomes" id="UP000230605"/>
    </source>
</evidence>
<dbReference type="Proteomes" id="UP000230605">
    <property type="component" value="Chromosome 3"/>
</dbReference>
<keyword evidence="3" id="KW-0378">Hydrolase</keyword>
<reference evidence="8 10" key="2">
    <citation type="submission" date="2023-09" db="EMBL/GenBank/DDBJ databases">
        <title>Complete-Gapless Cercospora beticola genome.</title>
        <authorList>
            <person name="Wyatt N.A."/>
            <person name="Spanner R.E."/>
            <person name="Bolton M.D."/>
        </authorList>
    </citation>
    <scope>NUCLEOTIDE SEQUENCE [LARGE SCALE GENOMIC DNA]</scope>
    <source>
        <strain evidence="8">Cb09-40</strain>
    </source>
</reference>
<dbReference type="Proteomes" id="UP001302367">
    <property type="component" value="Chromosome 3"/>
</dbReference>
<sequence>MGWLDKVPRTEGGGLWIGGYAALYSQQPLFQQSKITHVISVLDYELYEAEYLNAYKRMHIKLDDDPNENLLEHLPKTTAFIDEALSKGGAVFVHCAMGKSRSATVVIAYLMWKYALTPDEALEQLREGRGVCEPNPGFMEQLDVYQRMLQADNQETAKQIYEAWVNERDVYRDWYSFRSYRRQAPVPKL</sequence>
<evidence type="ECO:0000313" key="8">
    <source>
        <dbReference type="EMBL" id="WPA99573.1"/>
    </source>
</evidence>
<dbReference type="SUPFAM" id="SSF52799">
    <property type="entry name" value="(Phosphotyrosine protein) phosphatases II"/>
    <property type="match status" value="1"/>
</dbReference>
<dbReference type="SMART" id="SM00195">
    <property type="entry name" value="DSPc"/>
    <property type="match status" value="1"/>
</dbReference>
<evidence type="ECO:0000313" key="7">
    <source>
        <dbReference type="EMBL" id="PIA99666.1"/>
    </source>
</evidence>
<dbReference type="EC" id="3.1.3.48" evidence="2"/>
<dbReference type="PROSITE" id="PS00383">
    <property type="entry name" value="TYR_PHOSPHATASE_1"/>
    <property type="match status" value="1"/>
</dbReference>
<proteinExistence type="inferred from homology"/>
<evidence type="ECO:0000313" key="10">
    <source>
        <dbReference type="Proteomes" id="UP001302367"/>
    </source>
</evidence>
<dbReference type="EMBL" id="LKMD01000101">
    <property type="protein sequence ID" value="PIA99666.1"/>
    <property type="molecule type" value="Genomic_DNA"/>
</dbReference>
<evidence type="ECO:0000256" key="3">
    <source>
        <dbReference type="ARBA" id="ARBA00022801"/>
    </source>
</evidence>
<dbReference type="GO" id="GO:0005634">
    <property type="term" value="C:nucleus"/>
    <property type="evidence" value="ECO:0007669"/>
    <property type="project" value="TreeGrafter"/>
</dbReference>
<evidence type="ECO:0000256" key="4">
    <source>
        <dbReference type="ARBA" id="ARBA00022912"/>
    </source>
</evidence>
<dbReference type="PANTHER" id="PTHR45848:SF4">
    <property type="entry name" value="DUAL SPECIFICITY PROTEIN PHOSPHATASE 12"/>
    <property type="match status" value="1"/>
</dbReference>
<comment type="similarity">
    <text evidence="1">Belongs to the protein-tyrosine phosphatase family. Non-receptor class dual specificity subfamily.</text>
</comment>
<evidence type="ECO:0000256" key="2">
    <source>
        <dbReference type="ARBA" id="ARBA00013064"/>
    </source>
</evidence>
<dbReference type="PANTHER" id="PTHR45848">
    <property type="entry name" value="DUAL SPECIFICITY PROTEIN PHOSPHATASE 12 FAMILY MEMBER"/>
    <property type="match status" value="1"/>
</dbReference>
<dbReference type="EMBL" id="CP134186">
    <property type="protein sequence ID" value="WPA99573.1"/>
    <property type="molecule type" value="Genomic_DNA"/>
</dbReference>
<evidence type="ECO:0000259" key="6">
    <source>
        <dbReference type="PROSITE" id="PS50056"/>
    </source>
</evidence>
<name>A0A2G5I4D4_CERBT</name>